<dbReference type="GO" id="GO:0016020">
    <property type="term" value="C:membrane"/>
    <property type="evidence" value="ECO:0007669"/>
    <property type="project" value="UniProtKB-SubCell"/>
</dbReference>
<sequence>MSTKPMAAETAAASSQLTRAEQRRLLRIAFGSCGGFFICKLMGWPYGVFFTVFPMLLLGMLPKFDRLIAAQFVIGAFMNVAEVWFLYTFFEPYPVLMTMGVFAVYCFHFRLMASTPYFLLGATGLVTLSTLLHFSSYVDTNIMDMVASTILASILSVVLAAVLYWLIPEGEPAPMPPRQALTPSQINHRTFMGAILGTLSFMVFQTLDLKDSLSAQVATMLVLFPMTYQGTLIAAWKRCKGVAYGCALAIVMQLLMYDLISHLLLVTVAMFITVLMVARLHLVERAGSGLGFGALTTVGILFGQYMQPDKDILYGTAYRLTSVVCALAVLMIFAYLLDGLLNRFNLTRN</sequence>
<gene>
    <name evidence="7" type="ORF">EDC28_103279</name>
</gene>
<evidence type="ECO:0000313" key="8">
    <source>
        <dbReference type="Proteomes" id="UP000268033"/>
    </source>
</evidence>
<evidence type="ECO:0000256" key="1">
    <source>
        <dbReference type="ARBA" id="ARBA00004141"/>
    </source>
</evidence>
<feature type="transmembrane region" description="Helical" evidence="5">
    <location>
        <begin position="93"/>
        <end position="110"/>
    </location>
</feature>
<reference evidence="7 8" key="1">
    <citation type="submission" date="2018-11" db="EMBL/GenBank/DDBJ databases">
        <title>Genomic Encyclopedia of Type Strains, Phase IV (KMG-IV): sequencing the most valuable type-strain genomes for metagenomic binning, comparative biology and taxonomic classification.</title>
        <authorList>
            <person name="Goeker M."/>
        </authorList>
    </citation>
    <scope>NUCLEOTIDE SEQUENCE [LARGE SCALE GENOMIC DNA]</scope>
    <source>
        <strain evidence="7 8">DSM 21945</strain>
    </source>
</reference>
<dbReference type="Pfam" id="PF11168">
    <property type="entry name" value="DUF2955"/>
    <property type="match status" value="1"/>
</dbReference>
<dbReference type="Pfam" id="PF13515">
    <property type="entry name" value="FUSC_2"/>
    <property type="match status" value="1"/>
</dbReference>
<dbReference type="STRING" id="584787.GCA_001247655_00127"/>
<feature type="transmembrane region" description="Helical" evidence="5">
    <location>
        <begin position="117"/>
        <end position="134"/>
    </location>
</feature>
<evidence type="ECO:0000259" key="6">
    <source>
        <dbReference type="Pfam" id="PF13515"/>
    </source>
</evidence>
<comment type="subcellular location">
    <subcellularLocation>
        <location evidence="1">Membrane</location>
        <topology evidence="1">Multi-pass membrane protein</topology>
    </subcellularLocation>
</comment>
<evidence type="ECO:0000256" key="4">
    <source>
        <dbReference type="ARBA" id="ARBA00023136"/>
    </source>
</evidence>
<feature type="transmembrane region" description="Helical" evidence="5">
    <location>
        <begin position="241"/>
        <end position="257"/>
    </location>
</feature>
<keyword evidence="2 5" id="KW-0812">Transmembrane</keyword>
<feature type="transmembrane region" description="Helical" evidence="5">
    <location>
        <begin position="289"/>
        <end position="306"/>
    </location>
</feature>
<feature type="transmembrane region" description="Helical" evidence="5">
    <location>
        <begin position="146"/>
        <end position="167"/>
    </location>
</feature>
<evidence type="ECO:0000256" key="5">
    <source>
        <dbReference type="SAM" id="Phobius"/>
    </source>
</evidence>
<dbReference type="PIRSF" id="PIRSF029594">
    <property type="entry name" value="UCP029594"/>
    <property type="match status" value="1"/>
</dbReference>
<keyword evidence="3 5" id="KW-1133">Transmembrane helix</keyword>
<protein>
    <submittedName>
        <fullName evidence="7">Fusaric acid resistance family protein</fullName>
    </submittedName>
</protein>
<dbReference type="Proteomes" id="UP000268033">
    <property type="component" value="Unassembled WGS sequence"/>
</dbReference>
<dbReference type="InterPro" id="IPR022604">
    <property type="entry name" value="DUF2955"/>
</dbReference>
<feature type="transmembrane region" description="Helical" evidence="5">
    <location>
        <begin position="213"/>
        <end position="234"/>
    </location>
</feature>
<feature type="domain" description="Integral membrane bound transporter" evidence="6">
    <location>
        <begin position="200"/>
        <end position="332"/>
    </location>
</feature>
<dbReference type="AlphaFoldDB" id="A0A3N1PVW6"/>
<feature type="transmembrane region" description="Helical" evidence="5">
    <location>
        <begin position="318"/>
        <end position="341"/>
    </location>
</feature>
<comment type="caution">
    <text evidence="7">The sequence shown here is derived from an EMBL/GenBank/DDBJ whole genome shotgun (WGS) entry which is preliminary data.</text>
</comment>
<dbReference type="InterPro" id="IPR049453">
    <property type="entry name" value="Memb_transporter_dom"/>
</dbReference>
<dbReference type="EMBL" id="RJUL01000003">
    <property type="protein sequence ID" value="ROQ28686.1"/>
    <property type="molecule type" value="Genomic_DNA"/>
</dbReference>
<evidence type="ECO:0000313" key="7">
    <source>
        <dbReference type="EMBL" id="ROQ28686.1"/>
    </source>
</evidence>
<keyword evidence="4 5" id="KW-0472">Membrane</keyword>
<name>A0A3N1PVW6_9GAMM</name>
<dbReference type="InterPro" id="IPR016926">
    <property type="entry name" value="UCP029594"/>
</dbReference>
<proteinExistence type="predicted"/>
<accession>A0A3N1PVW6</accession>
<evidence type="ECO:0000256" key="3">
    <source>
        <dbReference type="ARBA" id="ARBA00022989"/>
    </source>
</evidence>
<dbReference type="RefSeq" id="WP_123421092.1">
    <property type="nucleotide sequence ID" value="NZ_JBLXAC010000001.1"/>
</dbReference>
<feature type="transmembrane region" description="Helical" evidence="5">
    <location>
        <begin position="68"/>
        <end position="87"/>
    </location>
</feature>
<feature type="transmembrane region" description="Helical" evidence="5">
    <location>
        <begin position="263"/>
        <end position="282"/>
    </location>
</feature>
<organism evidence="7 8">
    <name type="scientific">Gallaecimonas pentaromativorans</name>
    <dbReference type="NCBI Taxonomy" id="584787"/>
    <lineage>
        <taxon>Bacteria</taxon>
        <taxon>Pseudomonadati</taxon>
        <taxon>Pseudomonadota</taxon>
        <taxon>Gammaproteobacteria</taxon>
        <taxon>Enterobacterales</taxon>
        <taxon>Gallaecimonadaceae</taxon>
        <taxon>Gallaecimonas</taxon>
    </lineage>
</organism>
<evidence type="ECO:0000256" key="2">
    <source>
        <dbReference type="ARBA" id="ARBA00022692"/>
    </source>
</evidence>
<keyword evidence="8" id="KW-1185">Reference proteome</keyword>